<feature type="region of interest" description="Disordered" evidence="12">
    <location>
        <begin position="749"/>
        <end position="781"/>
    </location>
</feature>
<name>A0AAN8JG23_PATCE</name>
<accession>A0AAN8JG23</accession>
<dbReference type="FunFam" id="3.30.160.60:FF:001370">
    <property type="entry name" value="Zinc finger protein"/>
    <property type="match status" value="1"/>
</dbReference>
<dbReference type="InterPro" id="IPR036236">
    <property type="entry name" value="Znf_C2H2_sf"/>
</dbReference>
<keyword evidence="7" id="KW-0805">Transcription regulation</keyword>
<evidence type="ECO:0000256" key="8">
    <source>
        <dbReference type="ARBA" id="ARBA00023125"/>
    </source>
</evidence>
<evidence type="ECO:0000313" key="16">
    <source>
        <dbReference type="Proteomes" id="UP001347796"/>
    </source>
</evidence>
<feature type="domain" description="BTB" evidence="13">
    <location>
        <begin position="50"/>
        <end position="115"/>
    </location>
</feature>
<dbReference type="PANTHER" id="PTHR24394:SF29">
    <property type="entry name" value="MYONEURIN"/>
    <property type="match status" value="1"/>
</dbReference>
<gene>
    <name evidence="15" type="ORF">SNE40_013378</name>
</gene>
<evidence type="ECO:0000256" key="7">
    <source>
        <dbReference type="ARBA" id="ARBA00023015"/>
    </source>
</evidence>
<evidence type="ECO:0000256" key="3">
    <source>
        <dbReference type="ARBA" id="ARBA00022723"/>
    </source>
</evidence>
<dbReference type="GO" id="GO:0000981">
    <property type="term" value="F:DNA-binding transcription factor activity, RNA polymerase II-specific"/>
    <property type="evidence" value="ECO:0007669"/>
    <property type="project" value="TreeGrafter"/>
</dbReference>
<dbReference type="CDD" id="cd18186">
    <property type="entry name" value="BTB_POZ_ZBTB_KLHL-like"/>
    <property type="match status" value="1"/>
</dbReference>
<dbReference type="GO" id="GO:0005634">
    <property type="term" value="C:nucleus"/>
    <property type="evidence" value="ECO:0007669"/>
    <property type="project" value="UniProtKB-SubCell"/>
</dbReference>
<dbReference type="InterPro" id="IPR011333">
    <property type="entry name" value="SKP1/BTB/POZ_sf"/>
</dbReference>
<feature type="region of interest" description="Disordered" evidence="12">
    <location>
        <begin position="379"/>
        <end position="425"/>
    </location>
</feature>
<proteinExistence type="inferred from homology"/>
<evidence type="ECO:0000256" key="6">
    <source>
        <dbReference type="ARBA" id="ARBA00022833"/>
    </source>
</evidence>
<protein>
    <submittedName>
        <fullName evidence="15">Uncharacterized protein</fullName>
    </submittedName>
</protein>
<keyword evidence="5 11" id="KW-0863">Zinc-finger</keyword>
<sequence>MEDPNLQHGAQQIETTYINTQPNTVLPYHIRNCVYLTETLYQMKLQKSYCDLIFEIHNQRINAHRAVVAAWSPFIYTHLKSNLACAEIVRVNYDNFEIFSDMISFMYTGKIDLRDTNLIQLLHLATSFQIEALREVCEGTLRCNLHVGNIVSTFYVARKFKLSGLEEYALAYLQMHLPEAVKQLDFLNLPAIRFNTFLATGWVIHLKPEVKLFLIISWLGYDVKEREQYLVALLQHIDWSIVAGDFLQEISQTENFFTTNESSLFLLLQTLHSSGISLGSYVDIFPSLREKYSHLLNQVVQNSVLDVNPEDYFPVSITVTIDSEQPHDHTTSVSAAQKNIDMIESGDKAQHVDPEGEQSDQNFQNTIVPLKTYSTNQSFKKKMTTRGQKKKDSDRETVIQSNHPIKHMITRNKSSTKPKKTETLTEPVSCFSEDLDTVETSNHGNDDVDYDNSYDYQDHYDDACDPDYEEQRDVDKNKAKASRAITKPKIKKAPSSKNKNKLRSCTECDYTTTSEARFEDHQRKRHNSNTERSYTCHVCEFTCTWNKSFYTHMKKHYYGPPFQCEHEGCKYTADTIRNILIHRVKHTDERPFPCEECPMKFRTRSNLYAHRKCHIGKKPWECEICHQCFATKSTLNQHSVRHSDDRPYLCDKCGFGTKFQSHLISHKRIHTGDVFKCQFPQCNYFSPKRSQLKGHMRTHLGIRKYNCEHCSKSFVEKSHLMRHEKIHLEVRPFSCSVCSYSTHRKDKLKEHVQKRHSCSETQTTEKPKRRKKKGKKNVKLETRSVPSRTMEVYESVEPDVEQQETDGNIYPQIVHNAQYINSVEPVVMETTAQNMIIHQNNPTGLVHEGQGHMLTSSIGHQQLHPLATPIDPQQLTVVMDARVHAHLNSRGLIIDPLAQPGSIQTLGQPNPADGGIVYTVPSTTTQTVVMATHQQPEYSNLGSYYSFVMNNEGQ</sequence>
<feature type="domain" description="C2H2-type" evidence="14">
    <location>
        <begin position="648"/>
        <end position="675"/>
    </location>
</feature>
<dbReference type="InterPro" id="IPR013087">
    <property type="entry name" value="Znf_C2H2_type"/>
</dbReference>
<dbReference type="EMBL" id="JAZGQO010000010">
    <property type="protein sequence ID" value="KAK6174800.1"/>
    <property type="molecule type" value="Genomic_DNA"/>
</dbReference>
<keyword evidence="16" id="KW-1185">Reference proteome</keyword>
<dbReference type="Pfam" id="PF00096">
    <property type="entry name" value="zf-C2H2"/>
    <property type="match status" value="2"/>
</dbReference>
<feature type="domain" description="C2H2-type" evidence="14">
    <location>
        <begin position="733"/>
        <end position="767"/>
    </location>
</feature>
<evidence type="ECO:0000256" key="2">
    <source>
        <dbReference type="ARBA" id="ARBA00006991"/>
    </source>
</evidence>
<dbReference type="SUPFAM" id="SSF54695">
    <property type="entry name" value="POZ domain"/>
    <property type="match status" value="1"/>
</dbReference>
<keyword evidence="9" id="KW-0804">Transcription</keyword>
<dbReference type="Gene3D" id="3.30.160.60">
    <property type="entry name" value="Classic Zinc Finger"/>
    <property type="match status" value="5"/>
</dbReference>
<evidence type="ECO:0000256" key="12">
    <source>
        <dbReference type="SAM" id="MobiDB-lite"/>
    </source>
</evidence>
<reference evidence="15 16" key="1">
    <citation type="submission" date="2024-01" db="EMBL/GenBank/DDBJ databases">
        <title>The genome of the rayed Mediterranean limpet Patella caerulea (Linnaeus, 1758).</title>
        <authorList>
            <person name="Anh-Thu Weber A."/>
            <person name="Halstead-Nussloch G."/>
        </authorList>
    </citation>
    <scope>NUCLEOTIDE SEQUENCE [LARGE SCALE GENOMIC DNA]</scope>
    <source>
        <strain evidence="15">AATW-2023a</strain>
        <tissue evidence="15">Whole specimen</tissue>
    </source>
</reference>
<dbReference type="PANTHER" id="PTHR24394">
    <property type="entry name" value="ZINC FINGER PROTEIN"/>
    <property type="match status" value="1"/>
</dbReference>
<keyword evidence="6" id="KW-0862">Zinc</keyword>
<evidence type="ECO:0000259" key="13">
    <source>
        <dbReference type="PROSITE" id="PS50097"/>
    </source>
</evidence>
<dbReference type="Gene3D" id="1.25.40.420">
    <property type="match status" value="1"/>
</dbReference>
<dbReference type="FunFam" id="3.30.160.60:FF:000322">
    <property type="entry name" value="GDNF-inducible zinc finger protein 1"/>
    <property type="match status" value="1"/>
</dbReference>
<dbReference type="AlphaFoldDB" id="A0AAN8JG23"/>
<dbReference type="FunFam" id="3.30.160.60:FF:000110">
    <property type="entry name" value="Zinc finger protein-like"/>
    <property type="match status" value="1"/>
</dbReference>
<dbReference type="Pfam" id="PF07707">
    <property type="entry name" value="BACK"/>
    <property type="match status" value="1"/>
</dbReference>
<dbReference type="InterPro" id="IPR000210">
    <property type="entry name" value="BTB/POZ_dom"/>
</dbReference>
<feature type="compositionally biased region" description="Basic residues" evidence="12">
    <location>
        <begin position="767"/>
        <end position="777"/>
    </location>
</feature>
<feature type="domain" description="C2H2-type" evidence="14">
    <location>
        <begin position="705"/>
        <end position="732"/>
    </location>
</feature>
<dbReference type="Pfam" id="PF00651">
    <property type="entry name" value="BTB"/>
    <property type="match status" value="1"/>
</dbReference>
<feature type="compositionally biased region" description="Basic residues" evidence="12">
    <location>
        <begin position="379"/>
        <end position="389"/>
    </location>
</feature>
<dbReference type="SMART" id="SM00225">
    <property type="entry name" value="BTB"/>
    <property type="match status" value="1"/>
</dbReference>
<evidence type="ECO:0000256" key="1">
    <source>
        <dbReference type="ARBA" id="ARBA00004123"/>
    </source>
</evidence>
<dbReference type="PROSITE" id="PS00028">
    <property type="entry name" value="ZINC_FINGER_C2H2_1"/>
    <property type="match status" value="4"/>
</dbReference>
<dbReference type="SMART" id="SM00355">
    <property type="entry name" value="ZnF_C2H2"/>
    <property type="match status" value="9"/>
</dbReference>
<organism evidence="15 16">
    <name type="scientific">Patella caerulea</name>
    <name type="common">Rayed Mediterranean limpet</name>
    <dbReference type="NCBI Taxonomy" id="87958"/>
    <lineage>
        <taxon>Eukaryota</taxon>
        <taxon>Metazoa</taxon>
        <taxon>Spiralia</taxon>
        <taxon>Lophotrochozoa</taxon>
        <taxon>Mollusca</taxon>
        <taxon>Gastropoda</taxon>
        <taxon>Patellogastropoda</taxon>
        <taxon>Patelloidea</taxon>
        <taxon>Patellidae</taxon>
        <taxon>Patella</taxon>
    </lineage>
</organism>
<dbReference type="InterPro" id="IPR011705">
    <property type="entry name" value="BACK"/>
</dbReference>
<comment type="caution">
    <text evidence="15">The sequence shown here is derived from an EMBL/GenBank/DDBJ whole genome shotgun (WGS) entry which is preliminary data.</text>
</comment>
<keyword evidence="10" id="KW-0539">Nucleus</keyword>
<feature type="domain" description="C2H2-type" evidence="14">
    <location>
        <begin position="592"/>
        <end position="619"/>
    </location>
</feature>
<dbReference type="GO" id="GO:0008270">
    <property type="term" value="F:zinc ion binding"/>
    <property type="evidence" value="ECO:0007669"/>
    <property type="project" value="UniProtKB-KW"/>
</dbReference>
<feature type="compositionally biased region" description="Basic residues" evidence="12">
    <location>
        <begin position="404"/>
        <end position="418"/>
    </location>
</feature>
<keyword evidence="8" id="KW-0238">DNA-binding</keyword>
<comment type="similarity">
    <text evidence="2">Belongs to the krueppel C2H2-type zinc-finger protein family.</text>
</comment>
<evidence type="ECO:0000313" key="15">
    <source>
        <dbReference type="EMBL" id="KAK6174800.1"/>
    </source>
</evidence>
<dbReference type="SUPFAM" id="SSF57667">
    <property type="entry name" value="beta-beta-alpha zinc fingers"/>
    <property type="match status" value="4"/>
</dbReference>
<dbReference type="PROSITE" id="PS50157">
    <property type="entry name" value="ZINC_FINGER_C2H2_2"/>
    <property type="match status" value="7"/>
</dbReference>
<dbReference type="GO" id="GO:0003690">
    <property type="term" value="F:double-stranded DNA binding"/>
    <property type="evidence" value="ECO:0007669"/>
    <property type="project" value="UniProtKB-ARBA"/>
</dbReference>
<evidence type="ECO:0000256" key="9">
    <source>
        <dbReference type="ARBA" id="ARBA00023163"/>
    </source>
</evidence>
<evidence type="ECO:0000256" key="5">
    <source>
        <dbReference type="ARBA" id="ARBA00022771"/>
    </source>
</evidence>
<evidence type="ECO:0000256" key="11">
    <source>
        <dbReference type="PROSITE-ProRule" id="PRU00042"/>
    </source>
</evidence>
<dbReference type="Proteomes" id="UP001347796">
    <property type="component" value="Unassembled WGS sequence"/>
</dbReference>
<keyword evidence="4" id="KW-0677">Repeat</keyword>
<evidence type="ECO:0000259" key="14">
    <source>
        <dbReference type="PROSITE" id="PS50157"/>
    </source>
</evidence>
<dbReference type="Gene3D" id="3.30.710.10">
    <property type="entry name" value="Potassium Channel Kv1.1, Chain A"/>
    <property type="match status" value="1"/>
</dbReference>
<evidence type="ECO:0000256" key="4">
    <source>
        <dbReference type="ARBA" id="ARBA00022737"/>
    </source>
</evidence>
<feature type="domain" description="C2H2-type" evidence="14">
    <location>
        <begin position="620"/>
        <end position="647"/>
    </location>
</feature>
<keyword evidence="3" id="KW-0479">Metal-binding</keyword>
<feature type="domain" description="C2H2-type" evidence="14">
    <location>
        <begin position="562"/>
        <end position="591"/>
    </location>
</feature>
<dbReference type="PROSITE" id="PS50097">
    <property type="entry name" value="BTB"/>
    <property type="match status" value="1"/>
</dbReference>
<feature type="domain" description="C2H2-type" evidence="14">
    <location>
        <begin position="675"/>
        <end position="704"/>
    </location>
</feature>
<evidence type="ECO:0000256" key="10">
    <source>
        <dbReference type="ARBA" id="ARBA00023242"/>
    </source>
</evidence>
<comment type="subcellular location">
    <subcellularLocation>
        <location evidence="1">Nucleus</location>
    </subcellularLocation>
</comment>